<dbReference type="Gene3D" id="3.20.20.370">
    <property type="entry name" value="Glycoside hydrolase/deacetylase"/>
    <property type="match status" value="1"/>
</dbReference>
<dbReference type="CDD" id="cd10954">
    <property type="entry name" value="CE4_CtAXE_like"/>
    <property type="match status" value="1"/>
</dbReference>
<proteinExistence type="predicted"/>
<dbReference type="InterPro" id="IPR002509">
    <property type="entry name" value="NODB_dom"/>
</dbReference>
<dbReference type="PANTHER" id="PTHR10587">
    <property type="entry name" value="GLYCOSYL TRANSFERASE-RELATED"/>
    <property type="match status" value="1"/>
</dbReference>
<reference evidence="4 5" key="1">
    <citation type="submission" date="2018-08" db="EMBL/GenBank/DDBJ databases">
        <title>A genome reference for cultivated species of the human gut microbiota.</title>
        <authorList>
            <person name="Zou Y."/>
            <person name="Xue W."/>
            <person name="Luo G."/>
        </authorList>
    </citation>
    <scope>NUCLEOTIDE SEQUENCE [LARGE SCALE GENOMIC DNA]</scope>
    <source>
        <strain evidence="4 5">AF35-6BH</strain>
    </source>
</reference>
<gene>
    <name evidence="4" type="ORF">DWZ83_07775</name>
</gene>
<evidence type="ECO:0000256" key="1">
    <source>
        <dbReference type="ARBA" id="ARBA00022723"/>
    </source>
</evidence>
<dbReference type="PROSITE" id="PS51677">
    <property type="entry name" value="NODB"/>
    <property type="match status" value="1"/>
</dbReference>
<dbReference type="RefSeq" id="WP_118365734.1">
    <property type="nucleotide sequence ID" value="NZ_CAJKGD010000001.1"/>
</dbReference>
<evidence type="ECO:0000313" key="4">
    <source>
        <dbReference type="EMBL" id="RHM08866.1"/>
    </source>
</evidence>
<evidence type="ECO:0000259" key="3">
    <source>
        <dbReference type="PROSITE" id="PS51677"/>
    </source>
</evidence>
<evidence type="ECO:0000256" key="2">
    <source>
        <dbReference type="ARBA" id="ARBA00022801"/>
    </source>
</evidence>
<dbReference type="InterPro" id="IPR050248">
    <property type="entry name" value="Polysacc_deacetylase_ArnD"/>
</dbReference>
<dbReference type="GO" id="GO:0016810">
    <property type="term" value="F:hydrolase activity, acting on carbon-nitrogen (but not peptide) bonds"/>
    <property type="evidence" value="ECO:0007669"/>
    <property type="project" value="InterPro"/>
</dbReference>
<dbReference type="OrthoDB" id="9812065at2"/>
<keyword evidence="1" id="KW-0479">Metal-binding</keyword>
<dbReference type="GO" id="GO:0005975">
    <property type="term" value="P:carbohydrate metabolic process"/>
    <property type="evidence" value="ECO:0007669"/>
    <property type="project" value="InterPro"/>
</dbReference>
<sequence length="436" mass="51043">MKKRMWLVCPFVIILLLAGCREKEFILSENPKKEIGQNVMELSFDDLFVQSIQYPKTDIKKLDQQLHKLIKSYRDAFLRKAKNYQGNQRAEQNISYEAYRKDDRYISIKLTIYERLQTAKEYVECIVYDTKENTEVMLFDILAKDQLYRLAELSEKAVKQNYPQLWDREAMQPHLSLALENYEKFLLTKDCFVVVFPQGSLFDFPFCVEIDYEQLGDAIRLKAETTPTYVPYPDILNEPISNIDPQKPMVALTFDDGPTRKYTTRILDALKKYNASATFFILGDRAMNAPDLLQRMVLEGSEIGNHSFSHKQLTTLSKEKIEEEINHTQETIYTITKKYPKLLRPPYGSRNETVLQCAQDKKIVTWTIDSRDWELKNSDKIVERVMREVKDGDIILMHDLYETSAEAAEILIEELIHQGYQLVSVSQLYLYRPQAN</sequence>
<comment type="caution">
    <text evidence="4">The sequence shown here is derived from an EMBL/GenBank/DDBJ whole genome shotgun (WGS) entry which is preliminary data.</text>
</comment>
<organism evidence="4 5">
    <name type="scientific">Amedibacillus dolichus</name>
    <dbReference type="NCBI Taxonomy" id="31971"/>
    <lineage>
        <taxon>Bacteria</taxon>
        <taxon>Bacillati</taxon>
        <taxon>Bacillota</taxon>
        <taxon>Erysipelotrichia</taxon>
        <taxon>Erysipelotrichales</taxon>
        <taxon>Erysipelotrichaceae</taxon>
        <taxon>Amedibacillus</taxon>
    </lineage>
</organism>
<keyword evidence="2" id="KW-0378">Hydrolase</keyword>
<dbReference type="GO" id="GO:0046872">
    <property type="term" value="F:metal ion binding"/>
    <property type="evidence" value="ECO:0007669"/>
    <property type="project" value="UniProtKB-KW"/>
</dbReference>
<dbReference type="AlphaFoldDB" id="A0A415P877"/>
<dbReference type="PANTHER" id="PTHR10587:SF133">
    <property type="entry name" value="CHITIN DEACETYLASE 1-RELATED"/>
    <property type="match status" value="1"/>
</dbReference>
<dbReference type="Proteomes" id="UP000284868">
    <property type="component" value="Unassembled WGS sequence"/>
</dbReference>
<dbReference type="EMBL" id="QRPK01000043">
    <property type="protein sequence ID" value="RHM08866.1"/>
    <property type="molecule type" value="Genomic_DNA"/>
</dbReference>
<dbReference type="SUPFAM" id="SSF88713">
    <property type="entry name" value="Glycoside hydrolase/deacetylase"/>
    <property type="match status" value="1"/>
</dbReference>
<protein>
    <submittedName>
        <fullName evidence="4">Polysaccharide deacetylase</fullName>
    </submittedName>
</protein>
<dbReference type="Pfam" id="PF01522">
    <property type="entry name" value="Polysacc_deac_1"/>
    <property type="match status" value="1"/>
</dbReference>
<evidence type="ECO:0000313" key="5">
    <source>
        <dbReference type="Proteomes" id="UP000284868"/>
    </source>
</evidence>
<dbReference type="GO" id="GO:0016020">
    <property type="term" value="C:membrane"/>
    <property type="evidence" value="ECO:0007669"/>
    <property type="project" value="TreeGrafter"/>
</dbReference>
<accession>A0A415P877</accession>
<dbReference type="PROSITE" id="PS51257">
    <property type="entry name" value="PROKAR_LIPOPROTEIN"/>
    <property type="match status" value="1"/>
</dbReference>
<dbReference type="InterPro" id="IPR011330">
    <property type="entry name" value="Glyco_hydro/deAcase_b/a-brl"/>
</dbReference>
<feature type="domain" description="NodB homology" evidence="3">
    <location>
        <begin position="248"/>
        <end position="423"/>
    </location>
</feature>
<name>A0A415P877_9FIRM</name>
<keyword evidence="5" id="KW-1185">Reference proteome</keyword>